<feature type="region of interest" description="Disordered" evidence="1">
    <location>
        <begin position="228"/>
        <end position="254"/>
    </location>
</feature>
<dbReference type="VEuPathDB" id="FungiDB:SPPG_07728"/>
<evidence type="ECO:0000259" key="2">
    <source>
        <dbReference type="Pfam" id="PF16761"/>
    </source>
</evidence>
<feature type="compositionally biased region" description="Basic residues" evidence="1">
    <location>
        <begin position="1"/>
        <end position="10"/>
    </location>
</feature>
<keyword evidence="4" id="KW-1185">Reference proteome</keyword>
<name>A0A0L0H6N9_SPIPD</name>
<protein>
    <recommendedName>
        <fullName evidence="2">Cryptic loci regulator 2 N-terminal domain-containing protein</fullName>
    </recommendedName>
</protein>
<sequence>MASTKHRRRPPPAYSDGEEKWHPVQGVSQALVASVWLRQLQLTGWPVGYELLTIKVDDAKYHVLCGHPSGARFTSPSEFKPHLEWLYEQKSDCLCLLCGTPQYKPKNIARNRSSLPGQRWPLHRGAKSTRNLAGLPWHLRPGASAPSASYSQWSTSIDERTKRPSVKQETVETNPRPSPVPTSRKRSSSTVRDPPTCRSQHEMVSKSVQSANSFKVVREGSLEVIVLDDSSEETQSDSSVPSPKRRKKKTLSSKADVYGERDGILTMDERVATTIVTRSKHKEALYNPIPHTPTTPTPIATPRSATPPIIVAAWDDSPPPPLPRRSARNSTIRTPSRPLFDGSKDVKEYLKELADNHAPIFPLPKNAMDALIPGWLRKRS</sequence>
<feature type="compositionally biased region" description="Polar residues" evidence="1">
    <location>
        <begin position="146"/>
        <end position="156"/>
    </location>
</feature>
<organism evidence="3 4">
    <name type="scientific">Spizellomyces punctatus (strain DAOM BR117)</name>
    <dbReference type="NCBI Taxonomy" id="645134"/>
    <lineage>
        <taxon>Eukaryota</taxon>
        <taxon>Fungi</taxon>
        <taxon>Fungi incertae sedis</taxon>
        <taxon>Chytridiomycota</taxon>
        <taxon>Chytridiomycota incertae sedis</taxon>
        <taxon>Chytridiomycetes</taxon>
        <taxon>Spizellomycetales</taxon>
        <taxon>Spizellomycetaceae</taxon>
        <taxon>Spizellomyces</taxon>
    </lineage>
</organism>
<accession>A0A0L0H6N9</accession>
<dbReference type="Pfam" id="PF16761">
    <property type="entry name" value="Clr2_transil"/>
    <property type="match status" value="1"/>
</dbReference>
<dbReference type="InParanoid" id="A0A0L0H6N9"/>
<feature type="region of interest" description="Disordered" evidence="1">
    <location>
        <begin position="314"/>
        <end position="343"/>
    </location>
</feature>
<reference evidence="3 4" key="1">
    <citation type="submission" date="2009-08" db="EMBL/GenBank/DDBJ databases">
        <title>The Genome Sequence of Spizellomyces punctatus strain DAOM BR117.</title>
        <authorList>
            <consortium name="The Broad Institute Genome Sequencing Platform"/>
            <person name="Russ C."/>
            <person name="Cuomo C."/>
            <person name="Shea T."/>
            <person name="Young S.K."/>
            <person name="Zeng Q."/>
            <person name="Koehrsen M."/>
            <person name="Haas B."/>
            <person name="Borodovsky M."/>
            <person name="Guigo R."/>
            <person name="Alvarado L."/>
            <person name="Berlin A."/>
            <person name="Bochicchio J."/>
            <person name="Borenstein D."/>
            <person name="Chapman S."/>
            <person name="Chen Z."/>
            <person name="Engels R."/>
            <person name="Freedman E."/>
            <person name="Gellesch M."/>
            <person name="Goldberg J."/>
            <person name="Griggs A."/>
            <person name="Gujja S."/>
            <person name="Heiman D."/>
            <person name="Hepburn T."/>
            <person name="Howarth C."/>
            <person name="Jen D."/>
            <person name="Larson L."/>
            <person name="Lewis B."/>
            <person name="Mehta T."/>
            <person name="Park D."/>
            <person name="Pearson M."/>
            <person name="Roberts A."/>
            <person name="Saif S."/>
            <person name="Shenoy N."/>
            <person name="Sisk P."/>
            <person name="Stolte C."/>
            <person name="Sykes S."/>
            <person name="Thomson T."/>
            <person name="Walk T."/>
            <person name="White J."/>
            <person name="Yandava C."/>
            <person name="Burger G."/>
            <person name="Gray M.W."/>
            <person name="Holland P.W.H."/>
            <person name="King N."/>
            <person name="Lang F.B.F."/>
            <person name="Roger A.J."/>
            <person name="Ruiz-Trillo I."/>
            <person name="Lander E."/>
            <person name="Nusbaum C."/>
        </authorList>
    </citation>
    <scope>NUCLEOTIDE SEQUENCE [LARGE SCALE GENOMIC DNA]</scope>
    <source>
        <strain evidence="3 4">DAOM BR117</strain>
    </source>
</reference>
<proteinExistence type="predicted"/>
<feature type="region of interest" description="Disordered" evidence="1">
    <location>
        <begin position="143"/>
        <end position="209"/>
    </location>
</feature>
<dbReference type="GeneID" id="27690925"/>
<dbReference type="InterPro" id="IPR031915">
    <property type="entry name" value="Clr2_N"/>
</dbReference>
<evidence type="ECO:0000256" key="1">
    <source>
        <dbReference type="SAM" id="MobiDB-lite"/>
    </source>
</evidence>
<dbReference type="RefSeq" id="XP_016604942.1">
    <property type="nucleotide sequence ID" value="XM_016755886.1"/>
</dbReference>
<dbReference type="EMBL" id="KQ257466">
    <property type="protein sequence ID" value="KNC96902.1"/>
    <property type="molecule type" value="Genomic_DNA"/>
</dbReference>
<gene>
    <name evidence="3" type="ORF">SPPG_07728</name>
</gene>
<dbReference type="OrthoDB" id="3814192at2759"/>
<dbReference type="STRING" id="645134.A0A0L0H6N9"/>
<feature type="region of interest" description="Disordered" evidence="1">
    <location>
        <begin position="1"/>
        <end position="20"/>
    </location>
</feature>
<evidence type="ECO:0000313" key="3">
    <source>
        <dbReference type="EMBL" id="KNC96902.1"/>
    </source>
</evidence>
<feature type="domain" description="Cryptic loci regulator 2 N-terminal" evidence="2">
    <location>
        <begin position="42"/>
        <end position="98"/>
    </location>
</feature>
<evidence type="ECO:0000313" key="4">
    <source>
        <dbReference type="Proteomes" id="UP000053201"/>
    </source>
</evidence>
<dbReference type="Proteomes" id="UP000053201">
    <property type="component" value="Unassembled WGS sequence"/>
</dbReference>
<dbReference type="AlphaFoldDB" id="A0A0L0H6N9"/>